<organism evidence="2 3">
    <name type="scientific">Bodo saltans</name>
    <name type="common">Flagellated protozoan</name>
    <dbReference type="NCBI Taxonomy" id="75058"/>
    <lineage>
        <taxon>Eukaryota</taxon>
        <taxon>Discoba</taxon>
        <taxon>Euglenozoa</taxon>
        <taxon>Kinetoplastea</taxon>
        <taxon>Metakinetoplastina</taxon>
        <taxon>Eubodonida</taxon>
        <taxon>Bodonidae</taxon>
        <taxon>Bodo</taxon>
    </lineage>
</organism>
<reference evidence="3" key="1">
    <citation type="submission" date="2015-09" db="EMBL/GenBank/DDBJ databases">
        <authorList>
            <consortium name="Pathogen Informatics"/>
        </authorList>
    </citation>
    <scope>NUCLEOTIDE SEQUENCE [LARGE SCALE GENOMIC DNA]</scope>
    <source>
        <strain evidence="3">Lake Konstanz</strain>
    </source>
</reference>
<evidence type="ECO:0000256" key="1">
    <source>
        <dbReference type="SAM" id="MobiDB-lite"/>
    </source>
</evidence>
<sequence length="353" mass="38453">MKETEMLGLVLLRPQAEESFRRLPWQSPLPTQPITLCNLMTSTSAVYYEDANLTTSPPMVRPAIAPAALVEFSDLTISRSLEYAITRLSSGGIFISRWAKALPHLEGLATTLMRRTNGDQPVPLERHGVFVQHWDEKNPVPLTFNKHCSDPGCRFYGTSTKPQHELLKNSINVGLGSLGSPHATYHRNPLWKNPLATRKDTSDQVPDATHPLKSPAGEPETTLEVSGDDSDATVSAVGGMHTLLKVPSGADGALKVIPVLTQLCLPCSGSLDDATLALRADRAHEYAASKLDLQPGSYYVAVYVTSSLSPLSSTWKDSIPRGTIVIDAPSMERVNKPFGVDTEKLFRQLLCAD</sequence>
<dbReference type="Proteomes" id="UP000051952">
    <property type="component" value="Unassembled WGS sequence"/>
</dbReference>
<proteinExistence type="predicted"/>
<keyword evidence="3" id="KW-1185">Reference proteome</keyword>
<dbReference type="EMBL" id="CYKH01000976">
    <property type="protein sequence ID" value="CUG74627.1"/>
    <property type="molecule type" value="Genomic_DNA"/>
</dbReference>
<feature type="region of interest" description="Disordered" evidence="1">
    <location>
        <begin position="197"/>
        <end position="227"/>
    </location>
</feature>
<evidence type="ECO:0000313" key="3">
    <source>
        <dbReference type="Proteomes" id="UP000051952"/>
    </source>
</evidence>
<dbReference type="VEuPathDB" id="TriTrypDB:BSAL_84475"/>
<protein>
    <submittedName>
        <fullName evidence="2">Uncharacterized protein</fullName>
    </submittedName>
</protein>
<name>A0A0S4J3I2_BODSA</name>
<dbReference type="AlphaFoldDB" id="A0A0S4J3I2"/>
<evidence type="ECO:0000313" key="2">
    <source>
        <dbReference type="EMBL" id="CUG74627.1"/>
    </source>
</evidence>
<accession>A0A0S4J3I2</accession>
<gene>
    <name evidence="2" type="ORF">BSAL_84475</name>
</gene>